<reference evidence="14 15" key="1">
    <citation type="journal article" date="2016" name="Nat. Commun.">
        <title>Ectomycorrhizal ecology is imprinted in the genome of the dominant symbiotic fungus Cenococcum geophilum.</title>
        <authorList>
            <consortium name="DOE Joint Genome Institute"/>
            <person name="Peter M."/>
            <person name="Kohler A."/>
            <person name="Ohm R.A."/>
            <person name="Kuo A."/>
            <person name="Krutzmann J."/>
            <person name="Morin E."/>
            <person name="Arend M."/>
            <person name="Barry K.W."/>
            <person name="Binder M."/>
            <person name="Choi C."/>
            <person name="Clum A."/>
            <person name="Copeland A."/>
            <person name="Grisel N."/>
            <person name="Haridas S."/>
            <person name="Kipfer T."/>
            <person name="LaButti K."/>
            <person name="Lindquist E."/>
            <person name="Lipzen A."/>
            <person name="Maire R."/>
            <person name="Meier B."/>
            <person name="Mihaltcheva S."/>
            <person name="Molinier V."/>
            <person name="Murat C."/>
            <person name="Poggeler S."/>
            <person name="Quandt C.A."/>
            <person name="Sperisen C."/>
            <person name="Tritt A."/>
            <person name="Tisserant E."/>
            <person name="Crous P.W."/>
            <person name="Henrissat B."/>
            <person name="Nehls U."/>
            <person name="Egli S."/>
            <person name="Spatafora J.W."/>
            <person name="Grigoriev I.V."/>
            <person name="Martin F.M."/>
        </authorList>
    </citation>
    <scope>NUCLEOTIDE SEQUENCE [LARGE SCALE GENOMIC DNA]</scope>
    <source>
        <strain evidence="14 15">CBS 459.81</strain>
    </source>
</reference>
<dbReference type="OrthoDB" id="3065412at2759"/>
<feature type="disulfide bond" evidence="9">
    <location>
        <begin position="41"/>
        <end position="48"/>
    </location>
</feature>
<dbReference type="Proteomes" id="UP000250266">
    <property type="component" value="Unassembled WGS sequence"/>
</dbReference>
<dbReference type="Pfam" id="PF05730">
    <property type="entry name" value="CFEM"/>
    <property type="match status" value="1"/>
</dbReference>
<evidence type="ECO:0000256" key="10">
    <source>
        <dbReference type="SAM" id="MobiDB-lite"/>
    </source>
</evidence>
<evidence type="ECO:0000256" key="4">
    <source>
        <dbReference type="ARBA" id="ARBA00022525"/>
    </source>
</evidence>
<proteinExistence type="inferred from homology"/>
<evidence type="ECO:0000256" key="2">
    <source>
        <dbReference type="ARBA" id="ARBA00004613"/>
    </source>
</evidence>
<evidence type="ECO:0000256" key="6">
    <source>
        <dbReference type="ARBA" id="ARBA00022729"/>
    </source>
</evidence>
<feature type="compositionally biased region" description="Low complexity" evidence="10">
    <location>
        <begin position="219"/>
        <end position="265"/>
    </location>
</feature>
<protein>
    <recommendedName>
        <fullName evidence="13">CFEM domain-containing protein</fullName>
    </recommendedName>
</protein>
<dbReference type="AlphaFoldDB" id="A0A8E2E7J4"/>
<evidence type="ECO:0000313" key="14">
    <source>
        <dbReference type="EMBL" id="OCK78613.1"/>
    </source>
</evidence>
<keyword evidence="5" id="KW-0325">Glycoprotein</keyword>
<dbReference type="GO" id="GO:0098552">
    <property type="term" value="C:side of membrane"/>
    <property type="evidence" value="ECO:0007669"/>
    <property type="project" value="UniProtKB-KW"/>
</dbReference>
<evidence type="ECO:0000256" key="1">
    <source>
        <dbReference type="ARBA" id="ARBA00004589"/>
    </source>
</evidence>
<dbReference type="InterPro" id="IPR008427">
    <property type="entry name" value="Extracellular_membr_CFEM_dom"/>
</dbReference>
<dbReference type="PROSITE" id="PS52012">
    <property type="entry name" value="CFEM"/>
    <property type="match status" value="1"/>
</dbReference>
<feature type="compositionally biased region" description="Pro residues" evidence="10">
    <location>
        <begin position="266"/>
        <end position="281"/>
    </location>
</feature>
<dbReference type="GO" id="GO:0005576">
    <property type="term" value="C:extracellular region"/>
    <property type="evidence" value="ECO:0007669"/>
    <property type="project" value="UniProtKB-SubCell"/>
</dbReference>
<evidence type="ECO:0000256" key="7">
    <source>
        <dbReference type="ARBA" id="ARBA00023157"/>
    </source>
</evidence>
<feature type="domain" description="CFEM" evidence="13">
    <location>
        <begin position="1"/>
        <end position="109"/>
    </location>
</feature>
<gene>
    <name evidence="14" type="ORF">K432DRAFT_427146</name>
</gene>
<keyword evidence="7 9" id="KW-1015">Disulfide bond</keyword>
<comment type="caution">
    <text evidence="9">Lacks conserved residue(s) required for the propagation of feature annotation.</text>
</comment>
<feature type="signal peptide" evidence="12">
    <location>
        <begin position="1"/>
        <end position="19"/>
    </location>
</feature>
<keyword evidence="11" id="KW-0812">Transmembrane</keyword>
<keyword evidence="6 12" id="KW-0732">Signal</keyword>
<evidence type="ECO:0000256" key="5">
    <source>
        <dbReference type="ARBA" id="ARBA00022622"/>
    </source>
</evidence>
<keyword evidence="15" id="KW-1185">Reference proteome</keyword>
<name>A0A8E2E7J4_9PEZI</name>
<accession>A0A8E2E7J4</accession>
<evidence type="ECO:0000259" key="13">
    <source>
        <dbReference type="PROSITE" id="PS52012"/>
    </source>
</evidence>
<dbReference type="EMBL" id="KV745049">
    <property type="protein sequence ID" value="OCK78613.1"/>
    <property type="molecule type" value="Genomic_DNA"/>
</dbReference>
<feature type="disulfide bond" evidence="9">
    <location>
        <begin position="50"/>
        <end position="83"/>
    </location>
</feature>
<keyword evidence="11" id="KW-0472">Membrane</keyword>
<feature type="chain" id="PRO_5034313758" description="CFEM domain-containing protein" evidence="12">
    <location>
        <begin position="20"/>
        <end position="326"/>
    </location>
</feature>
<evidence type="ECO:0000256" key="11">
    <source>
        <dbReference type="SAM" id="Phobius"/>
    </source>
</evidence>
<evidence type="ECO:0000313" key="15">
    <source>
        <dbReference type="Proteomes" id="UP000250266"/>
    </source>
</evidence>
<feature type="region of interest" description="Disordered" evidence="10">
    <location>
        <begin position="208"/>
        <end position="326"/>
    </location>
</feature>
<keyword evidence="11" id="KW-1133">Transmembrane helix</keyword>
<keyword evidence="4" id="KW-0964">Secreted</keyword>
<feature type="compositionally biased region" description="Polar residues" evidence="10">
    <location>
        <begin position="282"/>
        <end position="293"/>
    </location>
</feature>
<comment type="similarity">
    <text evidence="3">Belongs to the RBT5 family.</text>
</comment>
<comment type="subcellular location">
    <subcellularLocation>
        <location evidence="1">Membrane</location>
        <topology evidence="1">Lipid-anchor</topology>
        <topology evidence="1">GPI-anchor</topology>
    </subcellularLocation>
    <subcellularLocation>
        <location evidence="2">Secreted</location>
    </subcellularLocation>
</comment>
<evidence type="ECO:0000256" key="9">
    <source>
        <dbReference type="PROSITE-ProRule" id="PRU01356"/>
    </source>
</evidence>
<evidence type="ECO:0000256" key="8">
    <source>
        <dbReference type="ARBA" id="ARBA00023288"/>
    </source>
</evidence>
<keyword evidence="5" id="KW-0336">GPI-anchor</keyword>
<evidence type="ECO:0000256" key="3">
    <source>
        <dbReference type="ARBA" id="ARBA00010031"/>
    </source>
</evidence>
<keyword evidence="8" id="KW-0449">Lipoprotein</keyword>
<organism evidence="14 15">
    <name type="scientific">Lepidopterella palustris CBS 459.81</name>
    <dbReference type="NCBI Taxonomy" id="1314670"/>
    <lineage>
        <taxon>Eukaryota</taxon>
        <taxon>Fungi</taxon>
        <taxon>Dikarya</taxon>
        <taxon>Ascomycota</taxon>
        <taxon>Pezizomycotina</taxon>
        <taxon>Dothideomycetes</taxon>
        <taxon>Pleosporomycetidae</taxon>
        <taxon>Mytilinidiales</taxon>
        <taxon>Argynnaceae</taxon>
        <taxon>Lepidopterella</taxon>
    </lineage>
</organism>
<feature type="transmembrane region" description="Helical" evidence="11">
    <location>
        <begin position="142"/>
        <end position="166"/>
    </location>
</feature>
<evidence type="ECO:0000256" key="12">
    <source>
        <dbReference type="SAM" id="SignalP"/>
    </source>
</evidence>
<sequence length="326" mass="34143">MARLTLLAALVAIAPFALAQTYPACSKPCIYDQTTIAASGCLETNGYCLCTSASYLHDVTCCIRANCDPADETTAFYEAVYVCSTWGVTLDTHASITCSAATSSAVSNPVQTTIGVATTSQTSVSYINPEYHPKPKRLSSKAIGGIVSGVIIALGAILGVVATILINRKKAKKNAAAVIPPAPVNAAPVNGAPPPGVGYAEKSGATVTVNQAPPPQYPATPQGQYPQQPQGQYPPQQPQAQYPQQGQYPPQQQPPQQQIYAQYAPQPAPSQPQHPYPPPQNQTPGDTPGTELSGTPIVSPIAQHPQGWTGSEMPAPEAVQQRHEAP</sequence>